<evidence type="ECO:0000313" key="2">
    <source>
        <dbReference type="Proteomes" id="UP000005239"/>
    </source>
</evidence>
<sequence>MDTNLGLSIKKIKPATSQFLVNGSWSLSNEVLLALTLSISRRNRAIFKPVTDKIRYSRNDVEKTMILPAKTRNGPSTWTMSKLGVNATVVFVNVNLLADIRPSNPQSTPPSTVVSGGYLAIGPDFTKVTMKIFVPGFGFKILCNDSYMKQKCIKLPSGVQNWVQNMTIPYEDGEPYQIWYTDPLPE</sequence>
<gene>
    <name evidence="1" type="primary">WBGene00099389</name>
</gene>
<protein>
    <submittedName>
        <fullName evidence="1">Uncharacterized protein</fullName>
    </submittedName>
</protein>
<proteinExistence type="predicted"/>
<reference evidence="1" key="2">
    <citation type="submission" date="2022-06" db="UniProtKB">
        <authorList>
            <consortium name="EnsemblMetazoa"/>
        </authorList>
    </citation>
    <scope>IDENTIFICATION</scope>
    <source>
        <strain evidence="1">PS312</strain>
    </source>
</reference>
<accession>A0A2A6B6P5</accession>
<dbReference type="EnsemblMetazoa" id="PPA09835.1">
    <property type="protein sequence ID" value="PPA09835.1"/>
    <property type="gene ID" value="WBGene00099389"/>
</dbReference>
<reference evidence="2" key="1">
    <citation type="journal article" date="2008" name="Nat. Genet.">
        <title>The Pristionchus pacificus genome provides a unique perspective on nematode lifestyle and parasitism.</title>
        <authorList>
            <person name="Dieterich C."/>
            <person name="Clifton S.W."/>
            <person name="Schuster L.N."/>
            <person name="Chinwalla A."/>
            <person name="Delehaunty K."/>
            <person name="Dinkelacker I."/>
            <person name="Fulton L."/>
            <person name="Fulton R."/>
            <person name="Godfrey J."/>
            <person name="Minx P."/>
            <person name="Mitreva M."/>
            <person name="Roeseler W."/>
            <person name="Tian H."/>
            <person name="Witte H."/>
            <person name="Yang S.P."/>
            <person name="Wilson R.K."/>
            <person name="Sommer R.J."/>
        </authorList>
    </citation>
    <scope>NUCLEOTIDE SEQUENCE [LARGE SCALE GENOMIC DNA]</scope>
    <source>
        <strain evidence="2">PS312</strain>
    </source>
</reference>
<evidence type="ECO:0000313" key="1">
    <source>
        <dbReference type="EnsemblMetazoa" id="PPA09835.1"/>
    </source>
</evidence>
<organism evidence="1 2">
    <name type="scientific">Pristionchus pacificus</name>
    <name type="common">Parasitic nematode worm</name>
    <dbReference type="NCBI Taxonomy" id="54126"/>
    <lineage>
        <taxon>Eukaryota</taxon>
        <taxon>Metazoa</taxon>
        <taxon>Ecdysozoa</taxon>
        <taxon>Nematoda</taxon>
        <taxon>Chromadorea</taxon>
        <taxon>Rhabditida</taxon>
        <taxon>Rhabditina</taxon>
        <taxon>Diplogasteromorpha</taxon>
        <taxon>Diplogasteroidea</taxon>
        <taxon>Neodiplogasteridae</taxon>
        <taxon>Pristionchus</taxon>
    </lineage>
</organism>
<dbReference type="Proteomes" id="UP000005239">
    <property type="component" value="Unassembled WGS sequence"/>
</dbReference>
<name>A0A2A6B6P5_PRIPA</name>
<accession>A0A8R1U902</accession>
<keyword evidence="2" id="KW-1185">Reference proteome</keyword>
<dbReference type="AlphaFoldDB" id="A0A2A6B6P5"/>